<protein>
    <recommendedName>
        <fullName evidence="2">LHH domain-containing protein</fullName>
    </recommendedName>
</protein>
<feature type="region of interest" description="Disordered" evidence="1">
    <location>
        <begin position="39"/>
        <end position="66"/>
    </location>
</feature>
<feature type="domain" description="LHH" evidence="2">
    <location>
        <begin position="124"/>
        <end position="200"/>
    </location>
</feature>
<organism evidence="3 4">
    <name type="scientific">Paenibacillus silagei</name>
    <dbReference type="NCBI Taxonomy" id="1670801"/>
    <lineage>
        <taxon>Bacteria</taxon>
        <taxon>Bacillati</taxon>
        <taxon>Bacillota</taxon>
        <taxon>Bacilli</taxon>
        <taxon>Bacillales</taxon>
        <taxon>Paenibacillaceae</taxon>
        <taxon>Paenibacillus</taxon>
    </lineage>
</organism>
<dbReference type="EMBL" id="JAGGLV010000015">
    <property type="protein sequence ID" value="MBP2114103.1"/>
    <property type="molecule type" value="Genomic_DNA"/>
</dbReference>
<dbReference type="Pfam" id="PF14411">
    <property type="entry name" value="LHH"/>
    <property type="match status" value="1"/>
</dbReference>
<evidence type="ECO:0000313" key="4">
    <source>
        <dbReference type="Proteomes" id="UP000773462"/>
    </source>
</evidence>
<keyword evidence="4" id="KW-1185">Reference proteome</keyword>
<gene>
    <name evidence="3" type="ORF">J2Z70_004264</name>
</gene>
<comment type="caution">
    <text evidence="3">The sequence shown here is derived from an EMBL/GenBank/DDBJ whole genome shotgun (WGS) entry which is preliminary data.</text>
</comment>
<name>A0ABS4NVL0_9BACL</name>
<dbReference type="InterPro" id="IPR026834">
    <property type="entry name" value="LHH"/>
</dbReference>
<evidence type="ECO:0000259" key="2">
    <source>
        <dbReference type="Pfam" id="PF14411"/>
    </source>
</evidence>
<dbReference type="Proteomes" id="UP000773462">
    <property type="component" value="Unassembled WGS sequence"/>
</dbReference>
<evidence type="ECO:0000313" key="3">
    <source>
        <dbReference type="EMBL" id="MBP2114103.1"/>
    </source>
</evidence>
<sequence>MENVALGNKEAVELKRPGADTNIDALLIDVEKLDRPLYDAERNQDSEAPQEVIEPVPRPEWTEEEKRQCQLETGWPGTIIDSVRSSEESKIYINAGLKVSEIGGKPCLERNDIDCEQKDAMGQTNKERMARGLAPLTPDGKTVELHHIGQKADSPLAELTMEQHRGKGNDTILHDKKIESAIDRIAFNAEKAEHWKRRAEAYN</sequence>
<reference evidence="3 4" key="1">
    <citation type="submission" date="2021-03" db="EMBL/GenBank/DDBJ databases">
        <title>Genomic Encyclopedia of Type Strains, Phase IV (KMG-IV): sequencing the most valuable type-strain genomes for metagenomic binning, comparative biology and taxonomic classification.</title>
        <authorList>
            <person name="Goeker M."/>
        </authorList>
    </citation>
    <scope>NUCLEOTIDE SEQUENCE [LARGE SCALE GENOMIC DNA]</scope>
    <source>
        <strain evidence="3 4">DSM 101953</strain>
    </source>
</reference>
<proteinExistence type="predicted"/>
<evidence type="ECO:0000256" key="1">
    <source>
        <dbReference type="SAM" id="MobiDB-lite"/>
    </source>
</evidence>
<accession>A0ABS4NVL0</accession>